<reference evidence="3" key="1">
    <citation type="submission" date="2014-11" db="EMBL/GenBank/DDBJ databases">
        <title>Draft genome sequence of Hydrogenophaga intermedia S1.</title>
        <authorList>
            <person name="Gan H.M."/>
            <person name="Chew T.H."/>
            <person name="Stolz A."/>
        </authorList>
    </citation>
    <scope>NUCLEOTIDE SEQUENCE [LARGE SCALE GENOMIC DNA]</scope>
    <source>
        <strain evidence="3">S1</strain>
    </source>
</reference>
<evidence type="ECO:0000313" key="2">
    <source>
        <dbReference type="EMBL" id="CDN87583.1"/>
    </source>
</evidence>
<evidence type="ECO:0000256" key="1">
    <source>
        <dbReference type="SAM" id="SignalP"/>
    </source>
</evidence>
<feature type="chain" id="PRO_5009681483" evidence="1">
    <location>
        <begin position="22"/>
        <end position="81"/>
    </location>
</feature>
<dbReference type="RefSeq" id="WP_009518039.1">
    <property type="nucleotide sequence ID" value="NZ_CCAE010000012.1"/>
</dbReference>
<keyword evidence="1" id="KW-0732">Signal</keyword>
<gene>
    <name evidence="2" type="ORF">BN948_02005</name>
</gene>
<keyword evidence="3" id="KW-1185">Reference proteome</keyword>
<sequence length="81" mass="8587" precursor="true">MKPLTITALFAALLSAGTAFAQHSEKEIQEDIQRHRAMAVAHEGAAKCLESGKGEKVCQAELAAACKGLALGKYCGLRHVH</sequence>
<proteinExistence type="predicted"/>
<name>A0A1L1PHZ1_HYDIT</name>
<dbReference type="AlphaFoldDB" id="A0A1L1PHZ1"/>
<accession>A0A1L1PHZ1</accession>
<organism evidence="2 3">
    <name type="scientific">Hydrogenophaga intermedia</name>
    <dbReference type="NCBI Taxonomy" id="65786"/>
    <lineage>
        <taxon>Bacteria</taxon>
        <taxon>Pseudomonadati</taxon>
        <taxon>Pseudomonadota</taxon>
        <taxon>Betaproteobacteria</taxon>
        <taxon>Burkholderiales</taxon>
        <taxon>Comamonadaceae</taxon>
        <taxon>Hydrogenophaga</taxon>
    </lineage>
</organism>
<evidence type="ECO:0000313" key="3">
    <source>
        <dbReference type="Proteomes" id="UP000028878"/>
    </source>
</evidence>
<feature type="signal peptide" evidence="1">
    <location>
        <begin position="1"/>
        <end position="21"/>
    </location>
</feature>
<dbReference type="Proteomes" id="UP000028878">
    <property type="component" value="Unassembled WGS sequence"/>
</dbReference>
<protein>
    <submittedName>
        <fullName evidence="2">Uncharacterized protein</fullName>
    </submittedName>
</protein>
<dbReference type="EMBL" id="CCAE010000012">
    <property type="protein sequence ID" value="CDN87583.1"/>
    <property type="molecule type" value="Genomic_DNA"/>
</dbReference>